<dbReference type="AlphaFoldDB" id="A0A8J7RL98"/>
<feature type="transmembrane region" description="Helical" evidence="1">
    <location>
        <begin position="338"/>
        <end position="354"/>
    </location>
</feature>
<proteinExistence type="predicted"/>
<dbReference type="InterPro" id="IPR027463">
    <property type="entry name" value="AcrB_DN_DC_subdom"/>
</dbReference>
<comment type="caution">
    <text evidence="2">The sequence shown here is derived from an EMBL/GenBank/DDBJ whole genome shotgun (WGS) entry which is preliminary data.</text>
</comment>
<feature type="transmembrane region" description="Helical" evidence="1">
    <location>
        <begin position="1017"/>
        <end position="1036"/>
    </location>
</feature>
<protein>
    <submittedName>
        <fullName evidence="2">Efflux RND transporter permease subunit</fullName>
    </submittedName>
</protein>
<feature type="transmembrane region" description="Helical" evidence="1">
    <location>
        <begin position="361"/>
        <end position="381"/>
    </location>
</feature>
<dbReference type="RefSeq" id="WP_210512045.1">
    <property type="nucleotide sequence ID" value="NZ_JAFIDN010000007.1"/>
</dbReference>
<evidence type="ECO:0000313" key="3">
    <source>
        <dbReference type="Proteomes" id="UP000673975"/>
    </source>
</evidence>
<dbReference type="SUPFAM" id="SSF82714">
    <property type="entry name" value="Multidrug efflux transporter AcrB TolC docking domain, DN and DC subdomains"/>
    <property type="match status" value="1"/>
</dbReference>
<feature type="transmembrane region" description="Helical" evidence="1">
    <location>
        <begin position="387"/>
        <end position="408"/>
    </location>
</feature>
<organism evidence="2 3">
    <name type="scientific">Natronogracilivirga saccharolytica</name>
    <dbReference type="NCBI Taxonomy" id="2812953"/>
    <lineage>
        <taxon>Bacteria</taxon>
        <taxon>Pseudomonadati</taxon>
        <taxon>Balneolota</taxon>
        <taxon>Balneolia</taxon>
        <taxon>Balneolales</taxon>
        <taxon>Cyclonatronaceae</taxon>
        <taxon>Natronogracilivirga</taxon>
    </lineage>
</organism>
<keyword evidence="1" id="KW-0472">Membrane</keyword>
<keyword evidence="3" id="KW-1185">Reference proteome</keyword>
<accession>A0A8J7RL98</accession>
<gene>
    <name evidence="2" type="ORF">NATSA_09520</name>
</gene>
<dbReference type="PRINTS" id="PR00702">
    <property type="entry name" value="ACRIFLAVINRP"/>
</dbReference>
<dbReference type="Gene3D" id="1.20.1640.10">
    <property type="entry name" value="Multidrug efflux transporter AcrB transmembrane domain"/>
    <property type="match status" value="3"/>
</dbReference>
<name>A0A8J7RL98_9BACT</name>
<sequence>MKELFRRKYLISMFYLAVVAVGIMVWQRIPVEMSPGVQMPSITVSYQWSRTSPEVVEQEITRRVEQQVRRLRDVERVTSVSNEGRSFVTVYFHKHAPVEFRSVELQEYLRVLEESLPPSVQPGRVSHRVPEELQEMQTFLIYSINSGEREPNELLEFTRRNIKLPMLGIRGVAGVELEGVRDPALLVDFDVPAAERLGISTTDVMRQVNERLSWRSAGYREHAGMRYSLMVPPMFEGTSDITAMPVRLPDSERQISLGDIARVTVGDYPERTARRINGNPALTIRFERETGVDALDLAETVMARMDEIEAAFPSDIHLQIERDATEDLREELAALERQAMFSLLAVFLVLLLFIRKVRAPLVILGSILFSLLLSVIMLHILGYTINVITLAGLTIALGMIIDNAVVVFEHINPRLPLARQARIEHVRRHLPHVLVPVIGSTLTTVGIFVPLLFAMEEVRMFLMPLGMALTLTLLASVLISLTWIPYALIWLVRMPGAQSPSPRTLWSKLASRLRFSFRSQDPSPRKKRVGRTRILLGFFTWRHRLRWLIYPAMVLLIGVPLYLIPEPERGDDEDEPGRLYEWSQLYFDNEEVINRYLGGIGYRFHRGVRFGEGWAGWPEYDHVIVTVQPPVGTPFEEIDKIIRQFEALTGSFEHAVTYYESQVNEQGAFGRLEIHFKEEYLDRPDPFRLFGQASYLAARTGNTRISVRGFGESFGTGFGGGRMQHRITLTGYSYDQLEASAEELRRRLMRHRRVEDVDINQSERFWRGDLYQYVLRPDDDRMTRRGLDRPAVLNAVQLDINREHSPYGRIEFGGTQMYLIARNLRDREYVEDFLHAPRLTGSTVFTLADIGELTQERTLPQIRREDQMYTRVVAFDFLGPHRLAQSVAEEVVGTFPVPPGMSVTTGHQGWFGEDEDRSLLLIFLMAMLSVWMIISALLERWRDPLIILLAIPLGGIGIMAGSLFHELPFDRSAMAGALLVMGVVVNNAILLMHGKQKMRLLGVHGIRSWFNVYREKIRPVLITSCTTLAGLLPLMLLEGDGFWQTLAIVVGWGLGTSTVFLILLMGIWERRK</sequence>
<evidence type="ECO:0000313" key="2">
    <source>
        <dbReference type="EMBL" id="MBP3192900.1"/>
    </source>
</evidence>
<feature type="transmembrane region" description="Helical" evidence="1">
    <location>
        <begin position="1042"/>
        <end position="1068"/>
    </location>
</feature>
<dbReference type="SUPFAM" id="SSF82866">
    <property type="entry name" value="Multidrug efflux transporter AcrB transmembrane domain"/>
    <property type="match status" value="2"/>
</dbReference>
<dbReference type="SUPFAM" id="SSF82693">
    <property type="entry name" value="Multidrug efflux transporter AcrB pore domain, PN1, PN2, PC1 and PC2 subdomains"/>
    <property type="match status" value="2"/>
</dbReference>
<feature type="transmembrane region" description="Helical" evidence="1">
    <location>
        <begin position="945"/>
        <end position="965"/>
    </location>
</feature>
<feature type="transmembrane region" description="Helical" evidence="1">
    <location>
        <begin position="429"/>
        <end position="453"/>
    </location>
</feature>
<dbReference type="Gene3D" id="3.30.2090.10">
    <property type="entry name" value="Multidrug efflux transporter AcrB TolC docking domain, DN and DC subdomains"/>
    <property type="match status" value="2"/>
</dbReference>
<feature type="transmembrane region" description="Helical" evidence="1">
    <location>
        <begin position="547"/>
        <end position="564"/>
    </location>
</feature>
<dbReference type="Pfam" id="PF00873">
    <property type="entry name" value="ACR_tran"/>
    <property type="match status" value="2"/>
</dbReference>
<feature type="transmembrane region" description="Helical" evidence="1">
    <location>
        <begin position="919"/>
        <end position="938"/>
    </location>
</feature>
<dbReference type="InterPro" id="IPR001036">
    <property type="entry name" value="Acrflvin-R"/>
</dbReference>
<feature type="transmembrane region" description="Helical" evidence="1">
    <location>
        <begin position="9"/>
        <end position="29"/>
    </location>
</feature>
<dbReference type="Gene3D" id="3.30.70.1440">
    <property type="entry name" value="Multidrug efflux transporter AcrB pore domain"/>
    <property type="match status" value="1"/>
</dbReference>
<dbReference type="Proteomes" id="UP000673975">
    <property type="component" value="Unassembled WGS sequence"/>
</dbReference>
<dbReference type="EMBL" id="JAFIDN010000007">
    <property type="protein sequence ID" value="MBP3192900.1"/>
    <property type="molecule type" value="Genomic_DNA"/>
</dbReference>
<feature type="transmembrane region" description="Helical" evidence="1">
    <location>
        <begin position="465"/>
        <end position="492"/>
    </location>
</feature>
<dbReference type="GO" id="GO:0005886">
    <property type="term" value="C:plasma membrane"/>
    <property type="evidence" value="ECO:0007669"/>
    <property type="project" value="TreeGrafter"/>
</dbReference>
<dbReference type="PANTHER" id="PTHR32063">
    <property type="match status" value="1"/>
</dbReference>
<dbReference type="PANTHER" id="PTHR32063:SF0">
    <property type="entry name" value="SWARMING MOTILITY PROTEIN SWRC"/>
    <property type="match status" value="1"/>
</dbReference>
<evidence type="ECO:0000256" key="1">
    <source>
        <dbReference type="SAM" id="Phobius"/>
    </source>
</evidence>
<dbReference type="GO" id="GO:0042910">
    <property type="term" value="F:xenobiotic transmembrane transporter activity"/>
    <property type="evidence" value="ECO:0007669"/>
    <property type="project" value="TreeGrafter"/>
</dbReference>
<keyword evidence="1" id="KW-1133">Transmembrane helix</keyword>
<feature type="transmembrane region" description="Helical" evidence="1">
    <location>
        <begin position="971"/>
        <end position="991"/>
    </location>
</feature>
<dbReference type="Gene3D" id="3.30.70.1320">
    <property type="entry name" value="Multidrug efflux transporter AcrB pore domain like"/>
    <property type="match status" value="1"/>
</dbReference>
<reference evidence="2" key="1">
    <citation type="submission" date="2021-02" db="EMBL/GenBank/DDBJ databases">
        <title>Natronogracilivirga saccharolytica gen. nov. sp. nov. a new anaerobic, haloalkiliphilic carbohydrate-fermenting bacterium from soda lake and proposing of Cyclonatronumiaceae fam. nov. in the phylum Balneolaeota.</title>
        <authorList>
            <person name="Zhilina T.N."/>
            <person name="Sorokin D.Y."/>
            <person name="Zavarzina D.G."/>
            <person name="Toshchakov S.V."/>
            <person name="Kublanov I.V."/>
        </authorList>
    </citation>
    <scope>NUCLEOTIDE SEQUENCE</scope>
    <source>
        <strain evidence="2">Z-1702</strain>
    </source>
</reference>
<dbReference type="Gene3D" id="3.30.70.1430">
    <property type="entry name" value="Multidrug efflux transporter AcrB pore domain"/>
    <property type="match status" value="2"/>
</dbReference>
<keyword evidence="1" id="KW-0812">Transmembrane</keyword>